<feature type="transmembrane region" description="Helical" evidence="1">
    <location>
        <begin position="362"/>
        <end position="383"/>
    </location>
</feature>
<feature type="transmembrane region" description="Helical" evidence="1">
    <location>
        <begin position="135"/>
        <end position="153"/>
    </location>
</feature>
<feature type="transmembrane region" description="Helical" evidence="1">
    <location>
        <begin position="543"/>
        <end position="565"/>
    </location>
</feature>
<feature type="transmembrane region" description="Helical" evidence="1">
    <location>
        <begin position="504"/>
        <end position="523"/>
    </location>
</feature>
<feature type="transmembrane region" description="Helical" evidence="1">
    <location>
        <begin position="160"/>
        <end position="180"/>
    </location>
</feature>
<dbReference type="EMBL" id="CP037421">
    <property type="protein sequence ID" value="QDT30346.1"/>
    <property type="molecule type" value="Genomic_DNA"/>
</dbReference>
<keyword evidence="3" id="KW-1185">Reference proteome</keyword>
<evidence type="ECO:0000313" key="3">
    <source>
        <dbReference type="Proteomes" id="UP000315647"/>
    </source>
</evidence>
<accession>A0A517QFC8</accession>
<proteinExistence type="predicted"/>
<evidence type="ECO:0000256" key="1">
    <source>
        <dbReference type="SAM" id="Phobius"/>
    </source>
</evidence>
<feature type="transmembrane region" description="Helical" evidence="1">
    <location>
        <begin position="403"/>
        <end position="423"/>
    </location>
</feature>
<gene>
    <name evidence="2" type="ORF">Enr10x_57120</name>
</gene>
<keyword evidence="1" id="KW-1133">Transmembrane helix</keyword>
<evidence type="ECO:0000313" key="2">
    <source>
        <dbReference type="EMBL" id="QDT30346.1"/>
    </source>
</evidence>
<name>A0A517QFC8_9PLAN</name>
<protein>
    <submittedName>
        <fullName evidence="2">Uncharacterized protein</fullName>
    </submittedName>
</protein>
<feature type="transmembrane region" description="Helical" evidence="1">
    <location>
        <begin position="467"/>
        <end position="492"/>
    </location>
</feature>
<feature type="transmembrane region" description="Helical" evidence="1">
    <location>
        <begin position="16"/>
        <end position="37"/>
    </location>
</feature>
<dbReference type="AlphaFoldDB" id="A0A517QFC8"/>
<keyword evidence="1" id="KW-0812">Transmembrane</keyword>
<feature type="transmembrane region" description="Helical" evidence="1">
    <location>
        <begin position="304"/>
        <end position="324"/>
    </location>
</feature>
<feature type="transmembrane region" description="Helical" evidence="1">
    <location>
        <begin position="57"/>
        <end position="75"/>
    </location>
</feature>
<feature type="transmembrane region" description="Helical" evidence="1">
    <location>
        <begin position="192"/>
        <end position="211"/>
    </location>
</feature>
<sequence length="571" mass="64028">MHSVFYTTTRLFLKRAWGGALLAVSVLVLSPLLYRIVYASQSSGRVLANDDLFGVHIMYLVLSSIFFLAVCYYSIQGTHKICMGLPVRSRPIATWMMLATVCLAVILQLVTNGAYRLLFFDSHWLSDYWPLFGPLLFLVTLILVSHAIYWGLYAISFTRALCWAGTVVGLFWWFVARYYPDGFQKSAVSWKQVTLTEFLTLLTVSLGAWYLGTREFANVRSGVAVPSPYWQKMQGWWESVMTGTASASSQRPVSISASLSRLHWRDACQRTVLGSGIACGAAVWVVNLIMMREFGSTLRQWSDGFLTIVGVFGILGGMLSAFQIGEGVCVSGRAEMKTFLATAPLSDREFCRALFRNLVKSVLAIFLLIELGLVMTIVTLLLLKGPSLLDWELVRVSGILLKYACYYLVAFWIIAANVISLFWTGRTWFIYSVIAVMLGLFAFFVGVGSYLERTSIHRLGAPGYSNFMLFLIFFFLLSTLLILGGMIFAYLVACRKKLIRFSTCLLVCILWSTSIALACYFFVSLPGSDLPHEYAREVVDLCIQLFFFAVCSLSLAPIATVPLALHWNRHR</sequence>
<dbReference type="Proteomes" id="UP000315647">
    <property type="component" value="Chromosome"/>
</dbReference>
<organism evidence="2 3">
    <name type="scientific">Gimesia panareensis</name>
    <dbReference type="NCBI Taxonomy" id="2527978"/>
    <lineage>
        <taxon>Bacteria</taxon>
        <taxon>Pseudomonadati</taxon>
        <taxon>Planctomycetota</taxon>
        <taxon>Planctomycetia</taxon>
        <taxon>Planctomycetales</taxon>
        <taxon>Planctomycetaceae</taxon>
        <taxon>Gimesia</taxon>
    </lineage>
</organism>
<reference evidence="2 3" key="1">
    <citation type="submission" date="2019-03" db="EMBL/GenBank/DDBJ databases">
        <title>Deep-cultivation of Planctomycetes and their phenomic and genomic characterization uncovers novel biology.</title>
        <authorList>
            <person name="Wiegand S."/>
            <person name="Jogler M."/>
            <person name="Boedeker C."/>
            <person name="Pinto D."/>
            <person name="Vollmers J."/>
            <person name="Rivas-Marin E."/>
            <person name="Kohn T."/>
            <person name="Peeters S.H."/>
            <person name="Heuer A."/>
            <person name="Rast P."/>
            <person name="Oberbeckmann S."/>
            <person name="Bunk B."/>
            <person name="Jeske O."/>
            <person name="Meyerdierks A."/>
            <person name="Storesund J.E."/>
            <person name="Kallscheuer N."/>
            <person name="Luecker S."/>
            <person name="Lage O.M."/>
            <person name="Pohl T."/>
            <person name="Merkel B.J."/>
            <person name="Hornburger P."/>
            <person name="Mueller R.-W."/>
            <person name="Bruemmer F."/>
            <person name="Labrenz M."/>
            <person name="Spormann A.M."/>
            <person name="Op den Camp H."/>
            <person name="Overmann J."/>
            <person name="Amann R."/>
            <person name="Jetten M.S.M."/>
            <person name="Mascher T."/>
            <person name="Medema M.H."/>
            <person name="Devos D.P."/>
            <person name="Kaster A.-K."/>
            <person name="Ovreas L."/>
            <person name="Rohde M."/>
            <person name="Galperin M.Y."/>
            <person name="Jogler C."/>
        </authorList>
    </citation>
    <scope>NUCLEOTIDE SEQUENCE [LARGE SCALE GENOMIC DNA]</scope>
    <source>
        <strain evidence="2 3">Enr10</strain>
    </source>
</reference>
<keyword evidence="1" id="KW-0472">Membrane</keyword>
<feature type="transmembrane region" description="Helical" evidence="1">
    <location>
        <begin position="95"/>
        <end position="115"/>
    </location>
</feature>
<dbReference type="RefSeq" id="WP_145452233.1">
    <property type="nucleotide sequence ID" value="NZ_CP037421.1"/>
</dbReference>
<feature type="transmembrane region" description="Helical" evidence="1">
    <location>
        <begin position="428"/>
        <end position="447"/>
    </location>
</feature>
<feature type="transmembrane region" description="Helical" evidence="1">
    <location>
        <begin position="271"/>
        <end position="292"/>
    </location>
</feature>